<evidence type="ECO:0000259" key="1">
    <source>
        <dbReference type="Pfam" id="PF06634"/>
    </source>
</evidence>
<dbReference type="EMBL" id="PXYX01000095">
    <property type="protein sequence ID" value="PSR22055.1"/>
    <property type="molecule type" value="Genomic_DNA"/>
</dbReference>
<comment type="caution">
    <text evidence="2">The sequence shown here is derived from an EMBL/GenBank/DDBJ whole genome shotgun (WGS) entry which is preliminary data.</text>
</comment>
<feature type="domain" description="DUF1156" evidence="1">
    <location>
        <begin position="12"/>
        <end position="61"/>
    </location>
</feature>
<dbReference type="Proteomes" id="UP000242705">
    <property type="component" value="Unassembled WGS sequence"/>
</dbReference>
<proteinExistence type="predicted"/>
<dbReference type="InterPro" id="IPR009537">
    <property type="entry name" value="DUF1156"/>
</dbReference>
<dbReference type="SUPFAM" id="SSF53335">
    <property type="entry name" value="S-adenosyl-L-methionine-dependent methyltransferases"/>
    <property type="match status" value="1"/>
</dbReference>
<sequence>MARPRVYIEEDFPVEVLGIESRRERGASSALPPLYFLHVWWARRPLTISRAAILGSLLPAHTESKWFLEMIGIKGDPVETFAKIQAARLTGEDLGTNPYGYKRAFTEPIPTDNAQEISKRLQAFWRSDDIRILDPMAGGGSIPFEGIRLGLNVMANDLNPVAYVIEQATLSYPQVFGV</sequence>
<dbReference type="InterPro" id="IPR029063">
    <property type="entry name" value="SAM-dependent_MTases_sf"/>
</dbReference>
<dbReference type="Pfam" id="PF06634">
    <property type="entry name" value="DUF1156"/>
    <property type="match status" value="1"/>
</dbReference>
<gene>
    <name evidence="2" type="ORF">C7B47_16920</name>
</gene>
<protein>
    <recommendedName>
        <fullName evidence="1">DUF1156 domain-containing protein</fullName>
    </recommendedName>
</protein>
<dbReference type="Gene3D" id="3.40.50.150">
    <property type="entry name" value="Vaccinia Virus protein VP39"/>
    <property type="match status" value="1"/>
</dbReference>
<reference evidence="2 3" key="1">
    <citation type="journal article" date="2014" name="BMC Genomics">
        <title>Comparison of environmental and isolate Sulfobacillus genomes reveals diverse carbon, sulfur, nitrogen, and hydrogen metabolisms.</title>
        <authorList>
            <person name="Justice N.B."/>
            <person name="Norman A."/>
            <person name="Brown C.T."/>
            <person name="Singh A."/>
            <person name="Thomas B.C."/>
            <person name="Banfield J.F."/>
        </authorList>
    </citation>
    <scope>NUCLEOTIDE SEQUENCE [LARGE SCALE GENOMIC DNA]</scope>
    <source>
        <strain evidence="2">AMDSBA5</strain>
    </source>
</reference>
<dbReference type="AlphaFoldDB" id="A0A2T2WIK1"/>
<evidence type="ECO:0000313" key="2">
    <source>
        <dbReference type="EMBL" id="PSR22055.1"/>
    </source>
</evidence>
<organism evidence="2 3">
    <name type="scientific">Sulfobacillus thermosulfidooxidans</name>
    <dbReference type="NCBI Taxonomy" id="28034"/>
    <lineage>
        <taxon>Bacteria</taxon>
        <taxon>Bacillati</taxon>
        <taxon>Bacillota</taxon>
        <taxon>Clostridia</taxon>
        <taxon>Eubacteriales</taxon>
        <taxon>Clostridiales Family XVII. Incertae Sedis</taxon>
        <taxon>Sulfobacillus</taxon>
    </lineage>
</organism>
<name>A0A2T2WIK1_SULTH</name>
<evidence type="ECO:0000313" key="3">
    <source>
        <dbReference type="Proteomes" id="UP000242705"/>
    </source>
</evidence>
<accession>A0A2T2WIK1</accession>
<feature type="non-terminal residue" evidence="2">
    <location>
        <position position="178"/>
    </location>
</feature>